<comment type="similarity">
    <text evidence="7">Belongs to the DEAD box helicase family. RhlE subfamily.</text>
</comment>
<protein>
    <recommendedName>
        <fullName evidence="7">ATP-dependent RNA helicase RhlE</fullName>
        <ecNumber evidence="7">3.6.4.13</ecNumber>
    </recommendedName>
</protein>
<dbReference type="InterPro" id="IPR014014">
    <property type="entry name" value="RNA_helicase_DEAD_Q_motif"/>
</dbReference>
<feature type="domain" description="Helicase ATP-binding" evidence="10">
    <location>
        <begin position="32"/>
        <end position="205"/>
    </location>
</feature>
<comment type="catalytic activity">
    <reaction evidence="6 7">
        <text>ATP + H2O = ADP + phosphate + H(+)</text>
        <dbReference type="Rhea" id="RHEA:13065"/>
        <dbReference type="ChEBI" id="CHEBI:15377"/>
        <dbReference type="ChEBI" id="CHEBI:15378"/>
        <dbReference type="ChEBI" id="CHEBI:30616"/>
        <dbReference type="ChEBI" id="CHEBI:43474"/>
        <dbReference type="ChEBI" id="CHEBI:456216"/>
        <dbReference type="EC" id="3.6.4.13"/>
    </reaction>
</comment>
<dbReference type="GO" id="GO:0042255">
    <property type="term" value="P:ribosome assembly"/>
    <property type="evidence" value="ECO:0007669"/>
    <property type="project" value="InterPro"/>
</dbReference>
<dbReference type="InterPro" id="IPR014001">
    <property type="entry name" value="Helicase_ATP-bd"/>
</dbReference>
<keyword evidence="5 7" id="KW-0067">ATP-binding</keyword>
<feature type="compositionally biased region" description="Basic and acidic residues" evidence="9">
    <location>
        <begin position="520"/>
        <end position="534"/>
    </location>
</feature>
<feature type="compositionally biased region" description="Polar residues" evidence="9">
    <location>
        <begin position="462"/>
        <end position="473"/>
    </location>
</feature>
<dbReference type="GO" id="GO:0005524">
    <property type="term" value="F:ATP binding"/>
    <property type="evidence" value="ECO:0007669"/>
    <property type="project" value="UniProtKB-UniRule"/>
</dbReference>
<evidence type="ECO:0000256" key="4">
    <source>
        <dbReference type="ARBA" id="ARBA00022806"/>
    </source>
</evidence>
<evidence type="ECO:0000256" key="6">
    <source>
        <dbReference type="ARBA" id="ARBA00047984"/>
    </source>
</evidence>
<organism evidence="13 14">
    <name type="scientific">Iodobacter fluviatilis</name>
    <dbReference type="NCBI Taxonomy" id="537"/>
    <lineage>
        <taxon>Bacteria</taxon>
        <taxon>Pseudomonadati</taxon>
        <taxon>Pseudomonadota</taxon>
        <taxon>Betaproteobacteria</taxon>
        <taxon>Neisseriales</taxon>
        <taxon>Chitinibacteraceae</taxon>
        <taxon>Iodobacter</taxon>
    </lineage>
</organism>
<dbReference type="FunFam" id="3.40.50.300:FF:000108">
    <property type="entry name" value="ATP-dependent RNA helicase RhlE"/>
    <property type="match status" value="1"/>
</dbReference>
<dbReference type="GO" id="GO:0003676">
    <property type="term" value="F:nucleic acid binding"/>
    <property type="evidence" value="ECO:0007669"/>
    <property type="project" value="InterPro"/>
</dbReference>
<name>A0A7G3G776_9NEIS</name>
<dbReference type="GO" id="GO:0009266">
    <property type="term" value="P:response to temperature stimulus"/>
    <property type="evidence" value="ECO:0007669"/>
    <property type="project" value="UniProtKB-ARBA"/>
</dbReference>
<dbReference type="GO" id="GO:0016787">
    <property type="term" value="F:hydrolase activity"/>
    <property type="evidence" value="ECO:0007669"/>
    <property type="project" value="UniProtKB-KW"/>
</dbReference>
<dbReference type="InterPro" id="IPR044742">
    <property type="entry name" value="DEAD/DEAH_RhlB"/>
</dbReference>
<feature type="domain" description="DEAD-box RNA helicase Q" evidence="12">
    <location>
        <begin position="1"/>
        <end position="29"/>
    </location>
</feature>
<evidence type="ECO:0000259" key="11">
    <source>
        <dbReference type="PROSITE" id="PS51194"/>
    </source>
</evidence>
<comment type="subcellular location">
    <subcellularLocation>
        <location evidence="7">Cytoplasm</location>
    </subcellularLocation>
</comment>
<dbReference type="KEGG" id="ifl:C1H71_05090"/>
<dbReference type="PROSITE" id="PS51192">
    <property type="entry name" value="HELICASE_ATP_BIND_1"/>
    <property type="match status" value="1"/>
</dbReference>
<dbReference type="InterPro" id="IPR001650">
    <property type="entry name" value="Helicase_C-like"/>
</dbReference>
<dbReference type="InterPro" id="IPR050079">
    <property type="entry name" value="DEAD_box_RNA_helicase"/>
</dbReference>
<evidence type="ECO:0000256" key="5">
    <source>
        <dbReference type="ARBA" id="ARBA00022840"/>
    </source>
</evidence>
<dbReference type="Gene3D" id="3.40.50.300">
    <property type="entry name" value="P-loop containing nucleotide triphosphate hydrolases"/>
    <property type="match status" value="2"/>
</dbReference>
<dbReference type="CDD" id="cd18787">
    <property type="entry name" value="SF2_C_DEAD"/>
    <property type="match status" value="1"/>
</dbReference>
<dbReference type="InterPro" id="IPR000629">
    <property type="entry name" value="RNA-helicase_DEAD-box_CS"/>
</dbReference>
<dbReference type="Pfam" id="PF00271">
    <property type="entry name" value="Helicase_C"/>
    <property type="match status" value="1"/>
</dbReference>
<dbReference type="PANTHER" id="PTHR47959">
    <property type="entry name" value="ATP-DEPENDENT RNA HELICASE RHLE-RELATED"/>
    <property type="match status" value="1"/>
</dbReference>
<dbReference type="Pfam" id="PF00270">
    <property type="entry name" value="DEAD"/>
    <property type="match status" value="1"/>
</dbReference>
<dbReference type="EMBL" id="CP025781">
    <property type="protein sequence ID" value="QBC42989.1"/>
    <property type="molecule type" value="Genomic_DNA"/>
</dbReference>
<feature type="region of interest" description="Disordered" evidence="9">
    <location>
        <begin position="384"/>
        <end position="574"/>
    </location>
</feature>
<dbReference type="SUPFAM" id="SSF52540">
    <property type="entry name" value="P-loop containing nucleoside triphosphate hydrolases"/>
    <property type="match status" value="1"/>
</dbReference>
<gene>
    <name evidence="7" type="primary">rhlE</name>
    <name evidence="13" type="ORF">C1H71_05090</name>
</gene>
<dbReference type="InterPro" id="IPR027417">
    <property type="entry name" value="P-loop_NTPase"/>
</dbReference>
<reference evidence="13 14" key="1">
    <citation type="submission" date="2018-01" db="EMBL/GenBank/DDBJ databases">
        <title>Genome sequence of Iodobacter sp. strain PCH194 isolated from Indian Trans-Himalaya.</title>
        <authorList>
            <person name="Kumar V."/>
            <person name="Thakur V."/>
            <person name="Kumar S."/>
            <person name="Singh D."/>
        </authorList>
    </citation>
    <scope>NUCLEOTIDE SEQUENCE [LARGE SCALE GENOMIC DNA]</scope>
    <source>
        <strain evidence="13 14">PCH194</strain>
    </source>
</reference>
<dbReference type="AlphaFoldDB" id="A0A7G3G776"/>
<evidence type="ECO:0000313" key="13">
    <source>
        <dbReference type="EMBL" id="QBC42989.1"/>
    </source>
</evidence>
<dbReference type="FunFam" id="3.40.50.300:FF:000468">
    <property type="entry name" value="ATP-dependent RNA helicase RhlE"/>
    <property type="match status" value="1"/>
</dbReference>
<accession>A0A7G3G776</accession>
<evidence type="ECO:0000256" key="8">
    <source>
        <dbReference type="PROSITE-ProRule" id="PRU00552"/>
    </source>
</evidence>
<sequence length="574" mass="62374">MSFSALGLADNIVRAVTELGYTTPTPIQQQAIPAVLSGGDLLAGAQTGTGKTAGFTLPLLHLLSTKPATGKKIRALILTPTRELAAQVEESVRDYGKYLPLKSMMMFGGVSINPQIKQLKGQVDILVATPGRLLDHMSQKTVDLSAVEILILDEADRMLDMGFIRDIKKVLALLPAKRQNLLFSATFSDEIKTLADGLLDNPALIEVARRNATAEMITQKVYFVDRERKRELLTQLIKEKNWFQVLVFTRTKHGANRLAEQLSKDGINSLAIHGNKSQAARTRALAEFKSGTLQVLCATDIAARGIDIEELPHVVNFELPNVAEDYVHRIGRTGRAGSEGEAISLVCVDEHKLLNDIERLIKRDITRESVEGFAVDPSIKAEPILNGRNGAARNSNRDPRNPNSGRPPRGHNRTNTAPAAAAGDAPRPPRSNPRAGEDSRRPAARPTSRFNPDARPSPEGRFNNNPRGETPSSAAPRPAGEGRFNNNPRGEARSPSATRPAADGRSNPRTGSDQPQGRAPQERNYADRGARSDTRSAAPRTPTKPRGDQQPLSNENTPVAALFAPIKRSGGRHH</sequence>
<keyword evidence="14" id="KW-1185">Reference proteome</keyword>
<keyword evidence="2 7" id="KW-0547">Nucleotide-binding</keyword>
<dbReference type="SMART" id="SM00487">
    <property type="entry name" value="DEXDc"/>
    <property type="match status" value="1"/>
</dbReference>
<keyword evidence="4 7" id="KW-0347">Helicase</keyword>
<dbReference type="SMART" id="SM00490">
    <property type="entry name" value="HELICc"/>
    <property type="match status" value="1"/>
</dbReference>
<evidence type="ECO:0000256" key="9">
    <source>
        <dbReference type="SAM" id="MobiDB-lite"/>
    </source>
</evidence>
<keyword evidence="3 7" id="KW-0378">Hydrolase</keyword>
<evidence type="ECO:0000259" key="12">
    <source>
        <dbReference type="PROSITE" id="PS51195"/>
    </source>
</evidence>
<dbReference type="PROSITE" id="PS51195">
    <property type="entry name" value="Q_MOTIF"/>
    <property type="match status" value="1"/>
</dbReference>
<comment type="function">
    <text evidence="7">DEAD-box RNA helicase involved in ribosome assembly. Has RNA-dependent ATPase activity and unwinds double-stranded RNA.</text>
</comment>
<dbReference type="PANTHER" id="PTHR47959:SF13">
    <property type="entry name" value="ATP-DEPENDENT RNA HELICASE RHLE"/>
    <property type="match status" value="1"/>
</dbReference>
<dbReference type="InterPro" id="IPR028622">
    <property type="entry name" value="DEAD_helicase_RhlE"/>
</dbReference>
<dbReference type="EC" id="3.6.4.13" evidence="7"/>
<proteinExistence type="inferred from homology"/>
<keyword evidence="1 7" id="KW-0963">Cytoplasm</keyword>
<keyword evidence="7" id="KW-0690">Ribosome biogenesis</keyword>
<dbReference type="PROSITE" id="PS00039">
    <property type="entry name" value="DEAD_ATP_HELICASE"/>
    <property type="match status" value="1"/>
</dbReference>
<dbReference type="Proteomes" id="UP000515917">
    <property type="component" value="Chromosome"/>
</dbReference>
<dbReference type="InterPro" id="IPR011545">
    <property type="entry name" value="DEAD/DEAH_box_helicase_dom"/>
</dbReference>
<evidence type="ECO:0000256" key="7">
    <source>
        <dbReference type="HAMAP-Rule" id="MF_00968"/>
    </source>
</evidence>
<dbReference type="RefSeq" id="WP_130105600.1">
    <property type="nucleotide sequence ID" value="NZ_CP025781.1"/>
</dbReference>
<feature type="domain" description="Helicase C-terminal" evidence="11">
    <location>
        <begin position="232"/>
        <end position="378"/>
    </location>
</feature>
<dbReference type="GO" id="GO:0003724">
    <property type="term" value="F:RNA helicase activity"/>
    <property type="evidence" value="ECO:0007669"/>
    <property type="project" value="UniProtKB-UniRule"/>
</dbReference>
<evidence type="ECO:0000256" key="1">
    <source>
        <dbReference type="ARBA" id="ARBA00022490"/>
    </source>
</evidence>
<dbReference type="CDD" id="cd00268">
    <property type="entry name" value="DEADc"/>
    <property type="match status" value="1"/>
</dbReference>
<feature type="short sequence motif" description="Q motif" evidence="8">
    <location>
        <begin position="1"/>
        <end position="29"/>
    </location>
</feature>
<evidence type="ECO:0000256" key="2">
    <source>
        <dbReference type="ARBA" id="ARBA00022741"/>
    </source>
</evidence>
<evidence type="ECO:0000259" key="10">
    <source>
        <dbReference type="PROSITE" id="PS51192"/>
    </source>
</evidence>
<evidence type="ECO:0000256" key="3">
    <source>
        <dbReference type="ARBA" id="ARBA00022801"/>
    </source>
</evidence>
<evidence type="ECO:0000313" key="14">
    <source>
        <dbReference type="Proteomes" id="UP000515917"/>
    </source>
</evidence>
<dbReference type="PROSITE" id="PS51194">
    <property type="entry name" value="HELICASE_CTER"/>
    <property type="match status" value="1"/>
</dbReference>
<dbReference type="HAMAP" id="MF_00968">
    <property type="entry name" value="DEAD_helicase_RhlE"/>
    <property type="match status" value="1"/>
</dbReference>
<dbReference type="GO" id="GO:0005829">
    <property type="term" value="C:cytosol"/>
    <property type="evidence" value="ECO:0007669"/>
    <property type="project" value="TreeGrafter"/>
</dbReference>